<comment type="caution">
    <text evidence="1">The sequence shown here is derived from an EMBL/GenBank/DDBJ whole genome shotgun (WGS) entry which is preliminary data.</text>
</comment>
<protein>
    <submittedName>
        <fullName evidence="1">Uncharacterized protein</fullName>
    </submittedName>
</protein>
<organism evidence="1 2">
    <name type="scientific">Ancylostoma ceylanicum</name>
    <dbReference type="NCBI Taxonomy" id="53326"/>
    <lineage>
        <taxon>Eukaryota</taxon>
        <taxon>Metazoa</taxon>
        <taxon>Ecdysozoa</taxon>
        <taxon>Nematoda</taxon>
        <taxon>Chromadorea</taxon>
        <taxon>Rhabditida</taxon>
        <taxon>Rhabditina</taxon>
        <taxon>Rhabditomorpha</taxon>
        <taxon>Strongyloidea</taxon>
        <taxon>Ancylostomatidae</taxon>
        <taxon>Ancylostomatinae</taxon>
        <taxon>Ancylostoma</taxon>
    </lineage>
</organism>
<evidence type="ECO:0000313" key="2">
    <source>
        <dbReference type="Proteomes" id="UP000024635"/>
    </source>
</evidence>
<reference evidence="2" key="1">
    <citation type="journal article" date="2015" name="Nat. Genet.">
        <title>The genome and transcriptome of the zoonotic hookworm Ancylostoma ceylanicum identify infection-specific gene families.</title>
        <authorList>
            <person name="Schwarz E.M."/>
            <person name="Hu Y."/>
            <person name="Antoshechkin I."/>
            <person name="Miller M.M."/>
            <person name="Sternberg P.W."/>
            <person name="Aroian R.V."/>
        </authorList>
    </citation>
    <scope>NUCLEOTIDE SEQUENCE</scope>
    <source>
        <strain evidence="2">HY135</strain>
    </source>
</reference>
<dbReference type="OrthoDB" id="5792463at2759"/>
<gene>
    <name evidence="1" type="primary">Acey_s0257.g396</name>
    <name evidence="1" type="ORF">Y032_0257g396</name>
</gene>
<accession>A0A016SAW4</accession>
<keyword evidence="2" id="KW-1185">Reference proteome</keyword>
<dbReference type="EMBL" id="JARK01001593">
    <property type="protein sequence ID" value="EYB87780.1"/>
    <property type="molecule type" value="Genomic_DNA"/>
</dbReference>
<dbReference type="Proteomes" id="UP000024635">
    <property type="component" value="Unassembled WGS sequence"/>
</dbReference>
<evidence type="ECO:0000313" key="1">
    <source>
        <dbReference type="EMBL" id="EYB87780.1"/>
    </source>
</evidence>
<dbReference type="AlphaFoldDB" id="A0A016SAW4"/>
<proteinExistence type="predicted"/>
<name>A0A016SAW4_9BILA</name>
<sequence length="908" mass="100982">MEVDYGHSQDVLATLKHSVIGFPPNREPWSRSFKCDAVNFEPVLESSIRASTSSAGSRGLPSLREEYADFAELGSSLFCTASLETRNGVDFLFGHLFKVLRRLQSSPTTSNMKEFIEVLGLLEFVGMGEDVDDAAIATFNMSYCRFLLKIGPLYNSAVAVPMNGCSQNISFHAALFAWHVACKLLNKKPQPSPQNGILSGEEALVLMLDGLAALRRSCGSSIPCSCVQSVLVDLYDLHSNKILELCLCVMRHLTSNESLFSLNQSHKFGTVKTSAAEFFEFFAETISHFIDIRLMRVGKLEKREVLIEKNATDQYFTYLQSDFSTAIVISALEQNMSRFVLLVGVGELLCDKEPIPTFKVLHLFMKKYRMSGLAKIRKSASKFVAKILQSFECIEIPELEKLSRGDPLRWAESVKSLFACLVAEELFLIQFLVQLLSDEQLSSCCGIIANRYSSTTFLSNDCVLSSVLSLLLAVISGTKGERMLAAKLCEWITGSVEGADDLHCKVLFNALDVLGEITSEAGTKNSNVPVAMVNCLNALPLPERNAVFGRRCAAMARTYPKEFASVDIDRFVSSTSRRDLLAFLNLFSDVEVEISGSIWDKAATLLATSMASDVNLRAFVINQLAIGMRCRSPQSLSRFKSCIEKLSCAQPDPEFLFAFCNGVLSRLEGQHLPFISQLLPLWIYAVLAYSRSRELDTKAFTSMIWDHISRMLVTVDAQATVELSPGNSEAFLMRFITVLGDSATSDVVRKIVADAVTFQLGNQIVTLLKSDNEDMQERVVRICCEILHKVGPTLLAVAEEEAPRIGLNRTAFVVITQAVVSKMVKNSFNHDFLLQVVPTCISALARLPYRMFIYSRIKDLLFKFGTESAFSCRILEELSSSECSAHYNQLNKDTDARIRRIFENSMTR</sequence>